<feature type="transmembrane region" description="Helical" evidence="10">
    <location>
        <begin position="353"/>
        <end position="373"/>
    </location>
</feature>
<gene>
    <name evidence="11" type="ORF">H9757_09700</name>
</gene>
<evidence type="ECO:0000256" key="1">
    <source>
        <dbReference type="ARBA" id="ARBA00004651"/>
    </source>
</evidence>
<dbReference type="AlphaFoldDB" id="A0A9D2NVP5"/>
<evidence type="ECO:0000256" key="2">
    <source>
        <dbReference type="ARBA" id="ARBA00022448"/>
    </source>
</evidence>
<evidence type="ECO:0000256" key="4">
    <source>
        <dbReference type="ARBA" id="ARBA00022538"/>
    </source>
</evidence>
<feature type="transmembrane region" description="Helical" evidence="10">
    <location>
        <begin position="44"/>
        <end position="63"/>
    </location>
</feature>
<evidence type="ECO:0000313" key="11">
    <source>
        <dbReference type="EMBL" id="HJC39317.1"/>
    </source>
</evidence>
<accession>A0A9D2NVP5</accession>
<evidence type="ECO:0000256" key="6">
    <source>
        <dbReference type="ARBA" id="ARBA00022958"/>
    </source>
</evidence>
<keyword evidence="3" id="KW-1003">Cell membrane</keyword>
<feature type="transmembrane region" description="Helical" evidence="10">
    <location>
        <begin position="408"/>
        <end position="428"/>
    </location>
</feature>
<dbReference type="PANTHER" id="PTHR32024">
    <property type="entry name" value="TRK SYSTEM POTASSIUM UPTAKE PROTEIN TRKG-RELATED"/>
    <property type="match status" value="1"/>
</dbReference>
<dbReference type="NCBIfam" id="TIGR00933">
    <property type="entry name" value="2a38"/>
    <property type="match status" value="1"/>
</dbReference>
<keyword evidence="4" id="KW-0633">Potassium transport</keyword>
<keyword evidence="5 10" id="KW-0812">Transmembrane</keyword>
<dbReference type="GO" id="GO:0015379">
    <property type="term" value="F:potassium:chloride symporter activity"/>
    <property type="evidence" value="ECO:0007669"/>
    <property type="project" value="InterPro"/>
</dbReference>
<evidence type="ECO:0000256" key="8">
    <source>
        <dbReference type="ARBA" id="ARBA00023065"/>
    </source>
</evidence>
<feature type="transmembrane region" description="Helical" evidence="10">
    <location>
        <begin position="12"/>
        <end position="32"/>
    </location>
</feature>
<proteinExistence type="predicted"/>
<comment type="subcellular location">
    <subcellularLocation>
        <location evidence="1">Cell membrane</location>
        <topology evidence="1">Multi-pass membrane protein</topology>
    </subcellularLocation>
</comment>
<keyword evidence="6" id="KW-0630">Potassium</keyword>
<feature type="transmembrane region" description="Helical" evidence="10">
    <location>
        <begin position="158"/>
        <end position="175"/>
    </location>
</feature>
<dbReference type="PANTHER" id="PTHR32024:SF1">
    <property type="entry name" value="KTR SYSTEM POTASSIUM UPTAKE PROTEIN B"/>
    <property type="match status" value="1"/>
</dbReference>
<keyword evidence="8" id="KW-0406">Ion transport</keyword>
<protein>
    <submittedName>
        <fullName evidence="11">TrkH family potassium uptake protein</fullName>
    </submittedName>
</protein>
<name>A0A9D2NVP5_9FIRM</name>
<dbReference type="InterPro" id="IPR004772">
    <property type="entry name" value="TrkH"/>
</dbReference>
<keyword evidence="7 10" id="KW-1133">Transmembrane helix</keyword>
<dbReference type="Proteomes" id="UP000823894">
    <property type="component" value="Unassembled WGS sequence"/>
</dbReference>
<evidence type="ECO:0000256" key="7">
    <source>
        <dbReference type="ARBA" id="ARBA00022989"/>
    </source>
</evidence>
<organism evidence="11 12">
    <name type="scientific">Candidatus Mediterraneibacter faecigallinarum</name>
    <dbReference type="NCBI Taxonomy" id="2838669"/>
    <lineage>
        <taxon>Bacteria</taxon>
        <taxon>Bacillati</taxon>
        <taxon>Bacillota</taxon>
        <taxon>Clostridia</taxon>
        <taxon>Lachnospirales</taxon>
        <taxon>Lachnospiraceae</taxon>
        <taxon>Mediterraneibacter</taxon>
    </lineage>
</organism>
<dbReference type="EMBL" id="DWWK01000153">
    <property type="protein sequence ID" value="HJC39317.1"/>
    <property type="molecule type" value="Genomic_DNA"/>
</dbReference>
<keyword evidence="9 10" id="KW-0472">Membrane</keyword>
<evidence type="ECO:0000256" key="9">
    <source>
        <dbReference type="ARBA" id="ARBA00023136"/>
    </source>
</evidence>
<feature type="transmembrane region" description="Helical" evidence="10">
    <location>
        <begin position="235"/>
        <end position="252"/>
    </location>
</feature>
<dbReference type="GO" id="GO:0005886">
    <property type="term" value="C:plasma membrane"/>
    <property type="evidence" value="ECO:0007669"/>
    <property type="project" value="UniProtKB-SubCell"/>
</dbReference>
<feature type="transmembrane region" description="Helical" evidence="10">
    <location>
        <begin position="311"/>
        <end position="332"/>
    </location>
</feature>
<comment type="caution">
    <text evidence="11">The sequence shown here is derived from an EMBL/GenBank/DDBJ whole genome shotgun (WGS) entry which is preliminary data.</text>
</comment>
<dbReference type="InterPro" id="IPR003445">
    <property type="entry name" value="Cat_transpt"/>
</dbReference>
<evidence type="ECO:0000256" key="5">
    <source>
        <dbReference type="ARBA" id="ARBA00022692"/>
    </source>
</evidence>
<sequence>MIKKLIRRLTQTQMIVIGFCLVILTGTLLLMLPVSTREGIVTPPVNALFTAVSASCVTGLVIADTYQYWSMFGQCVILLLIQIGGLGFMTIGVFFAIVLRKKIGLWVRGTLQESVNIMQTGGIVRLAKKIIIGTAVIEGLGALILAARFSRTMEAGQAVYYGIFHSISAFCNAGFDLMGKNGEYISLTEYSGDWVVNIVIMLLIIIGGIGFFIWNDLSENKLNFRRYRLHTKITILMTLFLIFGGAFLLFIFEYGNTLAGRPLDEQILCSLFGSVTARTAGFNTVDTGALTDSSKLLTTLLMFIGGSPGSTAGGIKTTTAAVLIAYVSASLFQKKECSMFGRRLDDDAVRKASTVLCTNLLLSVSAVLIIVTASSLDVTDVMFEVASAMGTVGMSAGITRDLGNLSKLVLIFLMFCGRIGSMTFALSLKGHKVDPPVKLPAEQVMIG</sequence>
<dbReference type="Pfam" id="PF02386">
    <property type="entry name" value="TrkH"/>
    <property type="match status" value="1"/>
</dbReference>
<evidence type="ECO:0000256" key="10">
    <source>
        <dbReference type="SAM" id="Phobius"/>
    </source>
</evidence>
<reference evidence="11" key="1">
    <citation type="journal article" date="2021" name="PeerJ">
        <title>Extensive microbial diversity within the chicken gut microbiome revealed by metagenomics and culture.</title>
        <authorList>
            <person name="Gilroy R."/>
            <person name="Ravi A."/>
            <person name="Getino M."/>
            <person name="Pursley I."/>
            <person name="Horton D.L."/>
            <person name="Alikhan N.F."/>
            <person name="Baker D."/>
            <person name="Gharbi K."/>
            <person name="Hall N."/>
            <person name="Watson M."/>
            <person name="Adriaenssens E.M."/>
            <person name="Foster-Nyarko E."/>
            <person name="Jarju S."/>
            <person name="Secka A."/>
            <person name="Antonio M."/>
            <person name="Oren A."/>
            <person name="Chaudhuri R.R."/>
            <person name="La Ragione R."/>
            <person name="Hildebrand F."/>
            <person name="Pallen M.J."/>
        </authorList>
    </citation>
    <scope>NUCLEOTIDE SEQUENCE</scope>
    <source>
        <strain evidence="11">ChiGjej1B1-1692</strain>
    </source>
</reference>
<feature type="transmembrane region" description="Helical" evidence="10">
    <location>
        <begin position="126"/>
        <end position="146"/>
    </location>
</feature>
<feature type="transmembrane region" description="Helical" evidence="10">
    <location>
        <begin position="75"/>
        <end position="99"/>
    </location>
</feature>
<keyword evidence="2" id="KW-0813">Transport</keyword>
<reference evidence="11" key="2">
    <citation type="submission" date="2021-04" db="EMBL/GenBank/DDBJ databases">
        <authorList>
            <person name="Gilroy R."/>
        </authorList>
    </citation>
    <scope>NUCLEOTIDE SEQUENCE</scope>
    <source>
        <strain evidence="11">ChiGjej1B1-1692</strain>
    </source>
</reference>
<evidence type="ECO:0000256" key="3">
    <source>
        <dbReference type="ARBA" id="ARBA00022475"/>
    </source>
</evidence>
<evidence type="ECO:0000313" key="12">
    <source>
        <dbReference type="Proteomes" id="UP000823894"/>
    </source>
</evidence>
<feature type="transmembrane region" description="Helical" evidence="10">
    <location>
        <begin position="195"/>
        <end position="214"/>
    </location>
</feature>